<dbReference type="GO" id="GO:0031369">
    <property type="term" value="F:translation initiation factor binding"/>
    <property type="evidence" value="ECO:0007669"/>
    <property type="project" value="TreeGrafter"/>
</dbReference>
<gene>
    <name evidence="12" type="primary">PLEST006658</name>
    <name evidence="12" type="ORF">PLESTB_000179300</name>
</gene>
<dbReference type="Pfam" id="PF07817">
    <property type="entry name" value="GLE1"/>
    <property type="match status" value="1"/>
</dbReference>
<evidence type="ECO:0000256" key="3">
    <source>
        <dbReference type="ARBA" id="ARBA00022448"/>
    </source>
</evidence>
<dbReference type="PANTHER" id="PTHR12960">
    <property type="entry name" value="GLE-1-RELATED"/>
    <property type="match status" value="1"/>
</dbReference>
<evidence type="ECO:0000256" key="1">
    <source>
        <dbReference type="ARBA" id="ARBA00004567"/>
    </source>
</evidence>
<evidence type="ECO:0000256" key="4">
    <source>
        <dbReference type="ARBA" id="ARBA00022816"/>
    </source>
</evidence>
<keyword evidence="8" id="KW-0539">Nucleus</keyword>
<feature type="compositionally biased region" description="Polar residues" evidence="11">
    <location>
        <begin position="93"/>
        <end position="102"/>
    </location>
</feature>
<dbReference type="GO" id="GO:0015031">
    <property type="term" value="P:protein transport"/>
    <property type="evidence" value="ECO:0007669"/>
    <property type="project" value="UniProtKB-KW"/>
</dbReference>
<dbReference type="GO" id="GO:0005737">
    <property type="term" value="C:cytoplasm"/>
    <property type="evidence" value="ECO:0007669"/>
    <property type="project" value="TreeGrafter"/>
</dbReference>
<keyword evidence="4" id="KW-0509">mRNA transport</keyword>
<name>A0A9W6BCL1_9CHLO</name>
<feature type="compositionally biased region" description="Basic and acidic residues" evidence="11">
    <location>
        <begin position="164"/>
        <end position="184"/>
    </location>
</feature>
<feature type="compositionally biased region" description="Basic and acidic residues" evidence="11">
    <location>
        <begin position="63"/>
        <end position="72"/>
    </location>
</feature>
<keyword evidence="3" id="KW-0813">Transport</keyword>
<keyword evidence="5" id="KW-0653">Protein transport</keyword>
<dbReference type="GO" id="GO:0005543">
    <property type="term" value="F:phospholipid binding"/>
    <property type="evidence" value="ECO:0007669"/>
    <property type="project" value="TreeGrafter"/>
</dbReference>
<dbReference type="GO" id="GO:0000822">
    <property type="term" value="F:inositol hexakisphosphate binding"/>
    <property type="evidence" value="ECO:0007669"/>
    <property type="project" value="TreeGrafter"/>
</dbReference>
<comment type="similarity">
    <text evidence="2">Belongs to the GLE1 family.</text>
</comment>
<organism evidence="12 13">
    <name type="scientific">Pleodorina starrii</name>
    <dbReference type="NCBI Taxonomy" id="330485"/>
    <lineage>
        <taxon>Eukaryota</taxon>
        <taxon>Viridiplantae</taxon>
        <taxon>Chlorophyta</taxon>
        <taxon>core chlorophytes</taxon>
        <taxon>Chlorophyceae</taxon>
        <taxon>CS clade</taxon>
        <taxon>Chlamydomonadales</taxon>
        <taxon>Volvocaceae</taxon>
        <taxon>Pleodorina</taxon>
    </lineage>
</organism>
<feature type="compositionally biased region" description="Basic and acidic residues" evidence="11">
    <location>
        <begin position="206"/>
        <end position="281"/>
    </location>
</feature>
<dbReference type="InterPro" id="IPR012476">
    <property type="entry name" value="GLE1"/>
</dbReference>
<evidence type="ECO:0000256" key="9">
    <source>
        <dbReference type="ARBA" id="ARBA00026227"/>
    </source>
</evidence>
<evidence type="ECO:0000256" key="7">
    <source>
        <dbReference type="ARBA" id="ARBA00023132"/>
    </source>
</evidence>
<keyword evidence="13" id="KW-1185">Reference proteome</keyword>
<dbReference type="EMBL" id="BRXU01000002">
    <property type="protein sequence ID" value="GLC49071.1"/>
    <property type="molecule type" value="Genomic_DNA"/>
</dbReference>
<protein>
    <recommendedName>
        <fullName evidence="9">mRNA export factor GLE1</fullName>
    </recommendedName>
    <alternativeName>
        <fullName evidence="10">Nucleoporin GLE1</fullName>
    </alternativeName>
</protein>
<keyword evidence="7" id="KW-0906">Nuclear pore complex</keyword>
<proteinExistence type="inferred from homology"/>
<comment type="caution">
    <text evidence="12">The sequence shown here is derived from an EMBL/GenBank/DDBJ whole genome shotgun (WGS) entry which is preliminary data.</text>
</comment>
<dbReference type="AlphaFoldDB" id="A0A9W6BCL1"/>
<evidence type="ECO:0000256" key="11">
    <source>
        <dbReference type="SAM" id="MobiDB-lite"/>
    </source>
</evidence>
<comment type="subcellular location">
    <subcellularLocation>
        <location evidence="1">Nucleus</location>
        <location evidence="1">Nuclear pore complex</location>
    </subcellularLocation>
</comment>
<dbReference type="GO" id="GO:0044614">
    <property type="term" value="C:nuclear pore cytoplasmic filaments"/>
    <property type="evidence" value="ECO:0007669"/>
    <property type="project" value="TreeGrafter"/>
</dbReference>
<accession>A0A9W6BCL1</accession>
<evidence type="ECO:0000256" key="6">
    <source>
        <dbReference type="ARBA" id="ARBA00023010"/>
    </source>
</evidence>
<dbReference type="GO" id="GO:0016973">
    <property type="term" value="P:poly(A)+ mRNA export from nucleus"/>
    <property type="evidence" value="ECO:0007669"/>
    <property type="project" value="InterPro"/>
</dbReference>
<evidence type="ECO:0000256" key="8">
    <source>
        <dbReference type="ARBA" id="ARBA00023242"/>
    </source>
</evidence>
<feature type="region of interest" description="Disordered" evidence="11">
    <location>
        <begin position="1"/>
        <end position="106"/>
    </location>
</feature>
<dbReference type="Gene3D" id="1.25.40.510">
    <property type="entry name" value="GLE1-like"/>
    <property type="match status" value="1"/>
</dbReference>
<evidence type="ECO:0000256" key="2">
    <source>
        <dbReference type="ARBA" id="ARBA00011056"/>
    </source>
</evidence>
<dbReference type="InterPro" id="IPR038506">
    <property type="entry name" value="GLE1-like_sf"/>
</dbReference>
<evidence type="ECO:0000256" key="10">
    <source>
        <dbReference type="ARBA" id="ARBA00029983"/>
    </source>
</evidence>
<sequence length="601" mass="67567">MSSPYSDGVVRRLNFSSDAATPLSLVATRRAPRSPAPPAPKSPVTAPQRAPSTGIVRYGLPEEELHAKERRSGGTRSVSYRVPSDDGSDSETEATSGYTAETLTKPDAVEEQRRLLEQQLLASLETIRATKQASWRSRLAEVESRLTAELSLLATSALRKLGDLQRQDEEQLRVQQRRRDEVLEKVQSSHRTEASLQEQQVKRFVMQREEEERRKEAERRREAERQEAERERKRREEEEAERKRKEEEERKRQEAEAEKQRLEADKQKKKEAEEQQQKEAAAKAMTSPGQAHPCVRVSAAAAHQSSHLAARLAEAQSAVAPLLGDEAAKKQRREIEKKLTVHVQQICGTQNQVQVKCQDVYTLLSGLQGPWRTFGMLTFCNKVIKQHELVQLNNKAAFPLSLVAVKVSSVFPDLLDLLIALIQKTCPLAIPRSYVHDPAKISNNAYYRGMGFEEQDDPSAASGKVFESPEEYIRRVEGIMLLYGAIMQVDEPNRHGVHHAWSYLARALNQLPADRFTAKALIAVLRVAGYSLHLRFRGQFVKLLSAMQREFLPALRAAAGDDIGALATLLDSYVADGLYRKPPEGRNMPAFDISSMEGNRA</sequence>
<evidence type="ECO:0000256" key="5">
    <source>
        <dbReference type="ARBA" id="ARBA00022927"/>
    </source>
</evidence>
<evidence type="ECO:0000313" key="12">
    <source>
        <dbReference type="EMBL" id="GLC49071.1"/>
    </source>
</evidence>
<feature type="region of interest" description="Disordered" evidence="11">
    <location>
        <begin position="164"/>
        <end position="291"/>
    </location>
</feature>
<dbReference type="Proteomes" id="UP001165080">
    <property type="component" value="Unassembled WGS sequence"/>
</dbReference>
<evidence type="ECO:0000313" key="13">
    <source>
        <dbReference type="Proteomes" id="UP001165080"/>
    </source>
</evidence>
<dbReference type="PANTHER" id="PTHR12960:SF0">
    <property type="entry name" value="MRNA EXPORT FACTOR GLE1"/>
    <property type="match status" value="1"/>
</dbReference>
<keyword evidence="6" id="KW-0811">Translocation</keyword>
<reference evidence="12 13" key="1">
    <citation type="journal article" date="2023" name="Commun. Biol.">
        <title>Reorganization of the ancestral sex-determining regions during the evolution of trioecy in Pleodorina starrii.</title>
        <authorList>
            <person name="Takahashi K."/>
            <person name="Suzuki S."/>
            <person name="Kawai-Toyooka H."/>
            <person name="Yamamoto K."/>
            <person name="Hamaji T."/>
            <person name="Ootsuki R."/>
            <person name="Yamaguchi H."/>
            <person name="Kawachi M."/>
            <person name="Higashiyama T."/>
            <person name="Nozaki H."/>
        </authorList>
    </citation>
    <scope>NUCLEOTIDE SEQUENCE [LARGE SCALE GENOMIC DNA]</scope>
    <source>
        <strain evidence="12 13">NIES-4479</strain>
    </source>
</reference>